<sequence length="346" mass="38961">MRSPLLFSVSLSLLPYLVDGSPTHRGGPLTWRDIRHLVTFGDSYTYVQGTRGHVNSTFIGDLQNLAFTPEQLLTDYIVQNQTGTAEGGPNWVEYLTGCGLKPGHTLPRTCDLQLWDFAFGGSDVSEEFEPLHHPYTVSYVNQVKQYIDYGHDKISYHGNREFLDSTLVAVWIGINDSGDSGKYNVSFPAWYANLTSTIFDSLSDMYALGYTQYMVLTLPPMNRRPGLWNSSDPVPSALQIEEWDTALNNSAKNFAAQHEKAEVRVYDAGAFLSGLLDEPDKYGFKITTDFCQAYDQPDIDTNYASYGCLPLWEYFWYNSGHMTTHVHKLLAADIKSFLQKPTLYGS</sequence>
<dbReference type="Gene3D" id="3.40.50.1110">
    <property type="entry name" value="SGNH hydrolase"/>
    <property type="match status" value="1"/>
</dbReference>
<dbReference type="InterPro" id="IPR036514">
    <property type="entry name" value="SGNH_hydro_sf"/>
</dbReference>
<dbReference type="PANTHER" id="PTHR45648:SF85">
    <property type="entry name" value="A, PUTATIVE (AFU_ORTHOLOGUE AFUA_2G10760)-RELATED"/>
    <property type="match status" value="1"/>
</dbReference>
<dbReference type="PANTHER" id="PTHR45648">
    <property type="entry name" value="GDSL LIPASE/ACYLHYDROLASE FAMILY PROTEIN (AFU_ORTHOLOGUE AFUA_4G14700)"/>
    <property type="match status" value="1"/>
</dbReference>
<accession>A0A9P4IIA7</accession>
<dbReference type="InterPro" id="IPR051058">
    <property type="entry name" value="GDSL_Est/Lipase"/>
</dbReference>
<evidence type="ECO:0000256" key="1">
    <source>
        <dbReference type="ARBA" id="ARBA00022801"/>
    </source>
</evidence>
<dbReference type="OrthoDB" id="1600564at2759"/>
<dbReference type="InterPro" id="IPR001087">
    <property type="entry name" value="GDSL"/>
</dbReference>
<keyword evidence="2" id="KW-0732">Signal</keyword>
<dbReference type="CDD" id="cd01846">
    <property type="entry name" value="fatty_acyltransferase_like"/>
    <property type="match status" value="1"/>
</dbReference>
<comment type="caution">
    <text evidence="3">The sequence shown here is derived from an EMBL/GenBank/DDBJ whole genome shotgun (WGS) entry which is preliminary data.</text>
</comment>
<reference evidence="3" key="1">
    <citation type="journal article" date="2020" name="Stud. Mycol.">
        <title>101 Dothideomycetes genomes: a test case for predicting lifestyles and emergence of pathogens.</title>
        <authorList>
            <person name="Haridas S."/>
            <person name="Albert R."/>
            <person name="Binder M."/>
            <person name="Bloem J."/>
            <person name="Labutti K."/>
            <person name="Salamov A."/>
            <person name="Andreopoulos B."/>
            <person name="Baker S."/>
            <person name="Barry K."/>
            <person name="Bills G."/>
            <person name="Bluhm B."/>
            <person name="Cannon C."/>
            <person name="Castanera R."/>
            <person name="Culley D."/>
            <person name="Daum C."/>
            <person name="Ezra D."/>
            <person name="Gonzalez J."/>
            <person name="Henrissat B."/>
            <person name="Kuo A."/>
            <person name="Liang C."/>
            <person name="Lipzen A."/>
            <person name="Lutzoni F."/>
            <person name="Magnuson J."/>
            <person name="Mondo S."/>
            <person name="Nolan M."/>
            <person name="Ohm R."/>
            <person name="Pangilinan J."/>
            <person name="Park H.-J."/>
            <person name="Ramirez L."/>
            <person name="Alfaro M."/>
            <person name="Sun H."/>
            <person name="Tritt A."/>
            <person name="Yoshinaga Y."/>
            <person name="Zwiers L.-H."/>
            <person name="Turgeon B."/>
            <person name="Goodwin S."/>
            <person name="Spatafora J."/>
            <person name="Crous P."/>
            <person name="Grigoriev I."/>
        </authorList>
    </citation>
    <scope>NUCLEOTIDE SEQUENCE</scope>
    <source>
        <strain evidence="3">CBS 133067</strain>
    </source>
</reference>
<evidence type="ECO:0000313" key="3">
    <source>
        <dbReference type="EMBL" id="KAF2098701.1"/>
    </source>
</evidence>
<protein>
    <submittedName>
        <fullName evidence="3">Lysophospholipase A</fullName>
    </submittedName>
</protein>
<name>A0A9P4IIA7_9PEZI</name>
<feature type="chain" id="PRO_5040471875" evidence="2">
    <location>
        <begin position="21"/>
        <end position="346"/>
    </location>
</feature>
<dbReference type="Proteomes" id="UP000799772">
    <property type="component" value="Unassembled WGS sequence"/>
</dbReference>
<evidence type="ECO:0000313" key="4">
    <source>
        <dbReference type="Proteomes" id="UP000799772"/>
    </source>
</evidence>
<dbReference type="GO" id="GO:0016788">
    <property type="term" value="F:hydrolase activity, acting on ester bonds"/>
    <property type="evidence" value="ECO:0007669"/>
    <property type="project" value="InterPro"/>
</dbReference>
<keyword evidence="4" id="KW-1185">Reference proteome</keyword>
<dbReference type="SUPFAM" id="SSF52266">
    <property type="entry name" value="SGNH hydrolase"/>
    <property type="match status" value="1"/>
</dbReference>
<dbReference type="AlphaFoldDB" id="A0A9P4IIA7"/>
<organism evidence="3 4">
    <name type="scientific">Rhizodiscina lignyota</name>
    <dbReference type="NCBI Taxonomy" id="1504668"/>
    <lineage>
        <taxon>Eukaryota</taxon>
        <taxon>Fungi</taxon>
        <taxon>Dikarya</taxon>
        <taxon>Ascomycota</taxon>
        <taxon>Pezizomycotina</taxon>
        <taxon>Dothideomycetes</taxon>
        <taxon>Pleosporomycetidae</taxon>
        <taxon>Aulographales</taxon>
        <taxon>Rhizodiscinaceae</taxon>
        <taxon>Rhizodiscina</taxon>
    </lineage>
</organism>
<gene>
    <name evidence="3" type="ORF">NA57DRAFT_75940</name>
</gene>
<dbReference type="EMBL" id="ML978126">
    <property type="protein sequence ID" value="KAF2098701.1"/>
    <property type="molecule type" value="Genomic_DNA"/>
</dbReference>
<keyword evidence="1" id="KW-0378">Hydrolase</keyword>
<feature type="signal peptide" evidence="2">
    <location>
        <begin position="1"/>
        <end position="20"/>
    </location>
</feature>
<dbReference type="Pfam" id="PF00657">
    <property type="entry name" value="Lipase_GDSL"/>
    <property type="match status" value="1"/>
</dbReference>
<evidence type="ECO:0000256" key="2">
    <source>
        <dbReference type="SAM" id="SignalP"/>
    </source>
</evidence>
<proteinExistence type="predicted"/>